<dbReference type="Gene3D" id="3.40.50.150">
    <property type="entry name" value="Vaccinia Virus protein VP39"/>
    <property type="match status" value="1"/>
</dbReference>
<keyword evidence="1" id="KW-0808">Transferase</keyword>
<dbReference type="GO" id="GO:0032259">
    <property type="term" value="P:methylation"/>
    <property type="evidence" value="ECO:0007669"/>
    <property type="project" value="UniProtKB-KW"/>
</dbReference>
<organism evidence="1 2">
    <name type="scientific">Chitinophaga jiangningensis</name>
    <dbReference type="NCBI Taxonomy" id="1419482"/>
    <lineage>
        <taxon>Bacteria</taxon>
        <taxon>Pseudomonadati</taxon>
        <taxon>Bacteroidota</taxon>
        <taxon>Chitinophagia</taxon>
        <taxon>Chitinophagales</taxon>
        <taxon>Chitinophagaceae</taxon>
        <taxon>Chitinophaga</taxon>
    </lineage>
</organism>
<dbReference type="GO" id="GO:0008168">
    <property type="term" value="F:methyltransferase activity"/>
    <property type="evidence" value="ECO:0007669"/>
    <property type="project" value="UniProtKB-KW"/>
</dbReference>
<sequence>MKLLTESELIWSAVVANNRMNRKRKATGVNSYEKDLGFNPEAYLDNLLEQGSEVSWLDLCCGEGNALLQYASKVALNDQQNAVKLTGVDLVDQFQTIPSFVHCLHFETQSLVAWSSDMQYDLITSVHGFHYVGDKLKALLVALKSIKEYGMLIANFDLDSIKIDNAESFRYFKKLFKENNIEYNVRKRLLVCKGPRYLDFRLTYRGADDTTGPNYTGQAAVDAYYSFIR</sequence>
<accession>A0A1M7FJU5</accession>
<proteinExistence type="predicted"/>
<name>A0A1M7FJU5_9BACT</name>
<keyword evidence="2" id="KW-1185">Reference proteome</keyword>
<evidence type="ECO:0000313" key="1">
    <source>
        <dbReference type="EMBL" id="SHM04048.1"/>
    </source>
</evidence>
<dbReference type="RefSeq" id="WP_073083132.1">
    <property type="nucleotide sequence ID" value="NZ_FRBL01000006.1"/>
</dbReference>
<dbReference type="InterPro" id="IPR029063">
    <property type="entry name" value="SAM-dependent_MTases_sf"/>
</dbReference>
<reference evidence="1 2" key="1">
    <citation type="submission" date="2016-11" db="EMBL/GenBank/DDBJ databases">
        <authorList>
            <person name="Jaros S."/>
            <person name="Januszkiewicz K."/>
            <person name="Wedrychowicz H."/>
        </authorList>
    </citation>
    <scope>NUCLEOTIDE SEQUENCE [LARGE SCALE GENOMIC DNA]</scope>
    <source>
        <strain evidence="1 2">DSM 27406</strain>
    </source>
</reference>
<gene>
    <name evidence="1" type="ORF">SAMN05444266_106162</name>
</gene>
<protein>
    <submittedName>
        <fullName evidence="1">Methyltransferase domain-containing protein</fullName>
    </submittedName>
</protein>
<dbReference type="SUPFAM" id="SSF53335">
    <property type="entry name" value="S-adenosyl-L-methionine-dependent methyltransferases"/>
    <property type="match status" value="1"/>
</dbReference>
<evidence type="ECO:0000313" key="2">
    <source>
        <dbReference type="Proteomes" id="UP000184420"/>
    </source>
</evidence>
<keyword evidence="1" id="KW-0489">Methyltransferase</keyword>
<dbReference type="EMBL" id="FRBL01000006">
    <property type="protein sequence ID" value="SHM04048.1"/>
    <property type="molecule type" value="Genomic_DNA"/>
</dbReference>
<dbReference type="Pfam" id="PF13489">
    <property type="entry name" value="Methyltransf_23"/>
    <property type="match status" value="1"/>
</dbReference>
<dbReference type="Proteomes" id="UP000184420">
    <property type="component" value="Unassembled WGS sequence"/>
</dbReference>
<dbReference type="STRING" id="1419482.SAMN05444266_106162"/>
<dbReference type="OrthoDB" id="517270at2"/>
<dbReference type="AlphaFoldDB" id="A0A1M7FJU5"/>